<comment type="caution">
    <text evidence="2">The sequence shown here is derived from an EMBL/GenBank/DDBJ whole genome shotgun (WGS) entry which is preliminary data.</text>
</comment>
<gene>
    <name evidence="2" type="ORF">AAFF_G00191650</name>
</gene>
<dbReference type="EMBL" id="JAINUG010000256">
    <property type="protein sequence ID" value="KAJ8385193.1"/>
    <property type="molecule type" value="Genomic_DNA"/>
</dbReference>
<proteinExistence type="predicted"/>
<dbReference type="Proteomes" id="UP001221898">
    <property type="component" value="Unassembled WGS sequence"/>
</dbReference>
<accession>A0AAD7RIX9</accession>
<name>A0AAD7RIX9_9TELE</name>
<feature type="region of interest" description="Disordered" evidence="1">
    <location>
        <begin position="39"/>
        <end position="81"/>
    </location>
</feature>
<feature type="compositionally biased region" description="Polar residues" evidence="1">
    <location>
        <begin position="39"/>
        <end position="49"/>
    </location>
</feature>
<reference evidence="2" key="1">
    <citation type="journal article" date="2023" name="Science">
        <title>Genome structures resolve the early diversification of teleost fishes.</title>
        <authorList>
            <person name="Parey E."/>
            <person name="Louis A."/>
            <person name="Montfort J."/>
            <person name="Bouchez O."/>
            <person name="Roques C."/>
            <person name="Iampietro C."/>
            <person name="Lluch J."/>
            <person name="Castinel A."/>
            <person name="Donnadieu C."/>
            <person name="Desvignes T."/>
            <person name="Floi Bucao C."/>
            <person name="Jouanno E."/>
            <person name="Wen M."/>
            <person name="Mejri S."/>
            <person name="Dirks R."/>
            <person name="Jansen H."/>
            <person name="Henkel C."/>
            <person name="Chen W.J."/>
            <person name="Zahm M."/>
            <person name="Cabau C."/>
            <person name="Klopp C."/>
            <person name="Thompson A.W."/>
            <person name="Robinson-Rechavi M."/>
            <person name="Braasch I."/>
            <person name="Lecointre G."/>
            <person name="Bobe J."/>
            <person name="Postlethwait J.H."/>
            <person name="Berthelot C."/>
            <person name="Roest Crollius H."/>
            <person name="Guiguen Y."/>
        </authorList>
    </citation>
    <scope>NUCLEOTIDE SEQUENCE</scope>
    <source>
        <strain evidence="2">NC1722</strain>
    </source>
</reference>
<evidence type="ECO:0000313" key="2">
    <source>
        <dbReference type="EMBL" id="KAJ8385193.1"/>
    </source>
</evidence>
<organism evidence="2 3">
    <name type="scientific">Aldrovandia affinis</name>
    <dbReference type="NCBI Taxonomy" id="143900"/>
    <lineage>
        <taxon>Eukaryota</taxon>
        <taxon>Metazoa</taxon>
        <taxon>Chordata</taxon>
        <taxon>Craniata</taxon>
        <taxon>Vertebrata</taxon>
        <taxon>Euteleostomi</taxon>
        <taxon>Actinopterygii</taxon>
        <taxon>Neopterygii</taxon>
        <taxon>Teleostei</taxon>
        <taxon>Notacanthiformes</taxon>
        <taxon>Halosauridae</taxon>
        <taxon>Aldrovandia</taxon>
    </lineage>
</organism>
<protein>
    <submittedName>
        <fullName evidence="2">Uncharacterized protein</fullName>
    </submittedName>
</protein>
<evidence type="ECO:0000256" key="1">
    <source>
        <dbReference type="SAM" id="MobiDB-lite"/>
    </source>
</evidence>
<sequence>MWSVSPGNTETLHIEPEENHYSSFHLKISLRSAGSCIQSTDRITPNNIGTVPPDQTAPPKNIGSPPPGDTNTPNKQLTEDHCNSTHRNISLTSADSLNHKPDSVAPVDMESHTHKLMETQYNSACHGVTNEQAEQKNYLCMSEDSAIQNHPAFDETPGGAVTKNHHPAEALQEQAQANTRILQGNYYVHAAAVTMVAAAILWQLKK</sequence>
<evidence type="ECO:0000313" key="3">
    <source>
        <dbReference type="Proteomes" id="UP001221898"/>
    </source>
</evidence>
<keyword evidence="3" id="KW-1185">Reference proteome</keyword>
<dbReference type="AlphaFoldDB" id="A0AAD7RIX9"/>